<reference evidence="2 3" key="1">
    <citation type="submission" date="2014-12" db="EMBL/GenBank/DDBJ databases">
        <title>Comparative genome analysis of Bacillus coagulans HM-08, Clostridium butyricum HM-68, Bacillus subtilis HM-66 and Bacillus licheniformis BL-09.</title>
        <authorList>
            <person name="Zhang H."/>
        </authorList>
    </citation>
    <scope>NUCLEOTIDE SEQUENCE [LARGE SCALE GENOMIC DNA]</scope>
    <source>
        <strain evidence="2 3">HM-66</strain>
    </source>
</reference>
<dbReference type="Proteomes" id="UP000032247">
    <property type="component" value="Unassembled WGS sequence"/>
</dbReference>
<sequence>MKETDAVDLSLFLFMFFIGSATSDFVIWLISFPLLIRYDSLDQKLVLAAVPVVQNV</sequence>
<evidence type="ECO:0000313" key="2">
    <source>
        <dbReference type="EMBL" id="KIU05931.1"/>
    </source>
</evidence>
<dbReference type="EMBL" id="JXBC01000013">
    <property type="protein sequence ID" value="KIU05931.1"/>
    <property type="molecule type" value="Genomic_DNA"/>
</dbReference>
<proteinExistence type="predicted"/>
<keyword evidence="1" id="KW-0472">Membrane</keyword>
<dbReference type="PATRIC" id="fig|1423.173.peg.4475"/>
<accession>A0A0D1KRW4</accession>
<name>A0A0D1KRW4_BACIU</name>
<comment type="caution">
    <text evidence="2">The sequence shown here is derived from an EMBL/GenBank/DDBJ whole genome shotgun (WGS) entry which is preliminary data.</text>
</comment>
<evidence type="ECO:0000313" key="3">
    <source>
        <dbReference type="Proteomes" id="UP000032247"/>
    </source>
</evidence>
<organism evidence="2 3">
    <name type="scientific">Bacillus subtilis</name>
    <dbReference type="NCBI Taxonomy" id="1423"/>
    <lineage>
        <taxon>Bacteria</taxon>
        <taxon>Bacillati</taxon>
        <taxon>Bacillota</taxon>
        <taxon>Bacilli</taxon>
        <taxon>Bacillales</taxon>
        <taxon>Bacillaceae</taxon>
        <taxon>Bacillus</taxon>
    </lineage>
</organism>
<keyword evidence="1" id="KW-1133">Transmembrane helix</keyword>
<feature type="transmembrane region" description="Helical" evidence="1">
    <location>
        <begin position="12"/>
        <end position="36"/>
    </location>
</feature>
<dbReference type="AlphaFoldDB" id="A0A0D1KRW4"/>
<protein>
    <submittedName>
        <fullName evidence="2">Uncharacterized protein</fullName>
    </submittedName>
</protein>
<evidence type="ECO:0000256" key="1">
    <source>
        <dbReference type="SAM" id="Phobius"/>
    </source>
</evidence>
<keyword evidence="1" id="KW-0812">Transmembrane</keyword>
<gene>
    <name evidence="2" type="ORF">SC09_contig4orf00876</name>
</gene>